<evidence type="ECO:0000256" key="1">
    <source>
        <dbReference type="SAM" id="Phobius"/>
    </source>
</evidence>
<feature type="transmembrane region" description="Helical" evidence="1">
    <location>
        <begin position="75"/>
        <end position="95"/>
    </location>
</feature>
<reference evidence="2" key="3">
    <citation type="submission" date="2023-05" db="EMBL/GenBank/DDBJ databases">
        <authorList>
            <person name="Smith C.H."/>
        </authorList>
    </citation>
    <scope>NUCLEOTIDE SEQUENCE</scope>
    <source>
        <strain evidence="2">CHS0354</strain>
        <tissue evidence="2">Mantle</tissue>
    </source>
</reference>
<keyword evidence="3" id="KW-1185">Reference proteome</keyword>
<dbReference type="EMBL" id="JAEAOA010001935">
    <property type="protein sequence ID" value="KAK3587611.1"/>
    <property type="molecule type" value="Genomic_DNA"/>
</dbReference>
<proteinExistence type="predicted"/>
<evidence type="ECO:0000313" key="3">
    <source>
        <dbReference type="Proteomes" id="UP001195483"/>
    </source>
</evidence>
<organism evidence="2 3">
    <name type="scientific">Potamilus streckersoni</name>
    <dbReference type="NCBI Taxonomy" id="2493646"/>
    <lineage>
        <taxon>Eukaryota</taxon>
        <taxon>Metazoa</taxon>
        <taxon>Spiralia</taxon>
        <taxon>Lophotrochozoa</taxon>
        <taxon>Mollusca</taxon>
        <taxon>Bivalvia</taxon>
        <taxon>Autobranchia</taxon>
        <taxon>Heteroconchia</taxon>
        <taxon>Palaeoheterodonta</taxon>
        <taxon>Unionida</taxon>
        <taxon>Unionoidea</taxon>
        <taxon>Unionidae</taxon>
        <taxon>Ambleminae</taxon>
        <taxon>Lampsilini</taxon>
        <taxon>Potamilus</taxon>
    </lineage>
</organism>
<dbReference type="AlphaFoldDB" id="A0AAE0VRR6"/>
<accession>A0AAE0VRR6</accession>
<feature type="transmembrane region" description="Helical" evidence="1">
    <location>
        <begin position="115"/>
        <end position="135"/>
    </location>
</feature>
<keyword evidence="1" id="KW-0472">Membrane</keyword>
<comment type="caution">
    <text evidence="2">The sequence shown here is derived from an EMBL/GenBank/DDBJ whole genome shotgun (WGS) entry which is preliminary data.</text>
</comment>
<evidence type="ECO:0000313" key="2">
    <source>
        <dbReference type="EMBL" id="KAK3587611.1"/>
    </source>
</evidence>
<reference evidence="2" key="2">
    <citation type="journal article" date="2021" name="Genome Biol. Evol.">
        <title>Developing a high-quality reference genome for a parasitic bivalve with doubly uniparental inheritance (Bivalvia: Unionida).</title>
        <authorList>
            <person name="Smith C.H."/>
        </authorList>
    </citation>
    <scope>NUCLEOTIDE SEQUENCE</scope>
    <source>
        <strain evidence="2">CHS0354</strain>
        <tissue evidence="2">Mantle</tissue>
    </source>
</reference>
<sequence length="175" mass="20364">MVLSSNISWFTCSITRTVLISAGQTVAKYLTDSKITEMTSKFVDLSKYVQLEEALDLLIQDLRTTLRGITPAHKMLLATLIFSLLFVSFMIFFLMIRDLEYDIWGQENHWWLMEFLIRMVTGLYIIKGMVLGIIFLSHKVHYFGAIICFVLGVLCFILYVFSDDIFPKFVENVRY</sequence>
<reference evidence="2" key="1">
    <citation type="journal article" date="2021" name="Genome Biol. Evol.">
        <title>A High-Quality Reference Genome for a Parasitic Bivalve with Doubly Uniparental Inheritance (Bivalvia: Unionida).</title>
        <authorList>
            <person name="Smith C.H."/>
        </authorList>
    </citation>
    <scope>NUCLEOTIDE SEQUENCE</scope>
    <source>
        <strain evidence="2">CHS0354</strain>
    </source>
</reference>
<feature type="transmembrane region" description="Helical" evidence="1">
    <location>
        <begin position="142"/>
        <end position="161"/>
    </location>
</feature>
<keyword evidence="1" id="KW-1133">Transmembrane helix</keyword>
<keyword evidence="1" id="KW-0812">Transmembrane</keyword>
<protein>
    <submittedName>
        <fullName evidence="2">Uncharacterized protein</fullName>
    </submittedName>
</protein>
<dbReference type="Proteomes" id="UP001195483">
    <property type="component" value="Unassembled WGS sequence"/>
</dbReference>
<gene>
    <name evidence="2" type="ORF">CHS0354_032813</name>
</gene>
<name>A0AAE0VRR6_9BIVA</name>